<accession>A0A4S4KMH0</accession>
<sequence length="150" mass="16096">MRFFLPLVTLAAAAFGYASANPLLARQEAARFGGVNVVPSTVKLGEEFVVTYNSTTAEAQPQFLDVYIQGTLPSGFVQPYFLLLRTDYPADSHSLAFQTTLPKLDDDVNNGYVADASYLIWAFITFPSPDTTSGSLEVGGVSTTIGVDLS</sequence>
<evidence type="ECO:0000256" key="1">
    <source>
        <dbReference type="SAM" id="SignalP"/>
    </source>
</evidence>
<reference evidence="2 3" key="1">
    <citation type="submission" date="2019-02" db="EMBL/GenBank/DDBJ databases">
        <title>Genome sequencing of the rare red list fungi Phlebia centrifuga.</title>
        <authorList>
            <person name="Buettner E."/>
            <person name="Kellner H."/>
        </authorList>
    </citation>
    <scope>NUCLEOTIDE SEQUENCE [LARGE SCALE GENOMIC DNA]</scope>
    <source>
        <strain evidence="2 3">DSM 108282</strain>
    </source>
</reference>
<gene>
    <name evidence="2" type="ORF">EW026_g2689</name>
</gene>
<evidence type="ECO:0000313" key="3">
    <source>
        <dbReference type="Proteomes" id="UP000309038"/>
    </source>
</evidence>
<keyword evidence="3" id="KW-1185">Reference proteome</keyword>
<dbReference type="AlphaFoldDB" id="A0A4S4KMH0"/>
<protein>
    <submittedName>
        <fullName evidence="2">Uncharacterized protein</fullName>
    </submittedName>
</protein>
<evidence type="ECO:0000313" key="2">
    <source>
        <dbReference type="EMBL" id="THG99715.1"/>
    </source>
</evidence>
<dbReference type="Proteomes" id="UP000309038">
    <property type="component" value="Unassembled WGS sequence"/>
</dbReference>
<comment type="caution">
    <text evidence="2">The sequence shown here is derived from an EMBL/GenBank/DDBJ whole genome shotgun (WGS) entry which is preliminary data.</text>
</comment>
<feature type="chain" id="PRO_5020842436" evidence="1">
    <location>
        <begin position="21"/>
        <end position="150"/>
    </location>
</feature>
<proteinExistence type="predicted"/>
<keyword evidence="1" id="KW-0732">Signal</keyword>
<dbReference type="EMBL" id="SGPJ01000071">
    <property type="protein sequence ID" value="THG99715.1"/>
    <property type="molecule type" value="Genomic_DNA"/>
</dbReference>
<feature type="signal peptide" evidence="1">
    <location>
        <begin position="1"/>
        <end position="20"/>
    </location>
</feature>
<name>A0A4S4KMH0_9APHY</name>
<organism evidence="2 3">
    <name type="scientific">Hermanssonia centrifuga</name>
    <dbReference type="NCBI Taxonomy" id="98765"/>
    <lineage>
        <taxon>Eukaryota</taxon>
        <taxon>Fungi</taxon>
        <taxon>Dikarya</taxon>
        <taxon>Basidiomycota</taxon>
        <taxon>Agaricomycotina</taxon>
        <taxon>Agaricomycetes</taxon>
        <taxon>Polyporales</taxon>
        <taxon>Meruliaceae</taxon>
        <taxon>Hermanssonia</taxon>
    </lineage>
</organism>